<dbReference type="RefSeq" id="WP_266086162.1">
    <property type="nucleotide sequence ID" value="NZ_RKLV01000002.1"/>
</dbReference>
<gene>
    <name evidence="1" type="ORF">EGH25_03235</name>
</gene>
<reference evidence="1" key="1">
    <citation type="submission" date="2022-09" db="EMBL/GenBank/DDBJ databases">
        <title>Haloadaptaus new haloarchaeum isolated from saline soil.</title>
        <authorList>
            <person name="Duran-Viseras A."/>
            <person name="Sanchez-Porro C."/>
            <person name="Ventosa A."/>
        </authorList>
    </citation>
    <scope>NUCLEOTIDE SEQUENCE</scope>
    <source>
        <strain evidence="1">F3-133</strain>
    </source>
</reference>
<name>A0A9Q4C3M6_9EURY</name>
<organism evidence="1 2">
    <name type="scientific">Halorutilus salinus</name>
    <dbReference type="NCBI Taxonomy" id="2487751"/>
    <lineage>
        <taxon>Archaea</taxon>
        <taxon>Methanobacteriati</taxon>
        <taxon>Methanobacteriota</taxon>
        <taxon>Stenosarchaea group</taxon>
        <taxon>Halobacteria</taxon>
        <taxon>Halorutilales</taxon>
        <taxon>Halorutilaceae</taxon>
        <taxon>Halorutilus</taxon>
    </lineage>
</organism>
<evidence type="ECO:0000313" key="2">
    <source>
        <dbReference type="Proteomes" id="UP001149411"/>
    </source>
</evidence>
<protein>
    <submittedName>
        <fullName evidence="1">Uncharacterized protein</fullName>
    </submittedName>
</protein>
<sequence length="307" mass="33771">MSVKLPRWEPVHVDLSTDHVDRDFIEDAAKKMGSGYFVVEDGDKDGTYLLVSHRGMVCEVGEVDTEDGRRNLGQAFDRVTLVGVDRALEGEGAVSAYALPQQVCIDLCGVINGRPRYGDLNTDILELDDLLGRLKQDGFDGSVMFTSHDEYALVEYEDGDRVAFRYEGDADVDNAEELIEKAGRMEANVFEPRGDEEIDAPTPQERDDDVEMVDYGGIAEALEGAAGEISGRDMFEEALEEQLRLVDDVKFNDGRVVTGAPEPADVFDAYRKAVEASAELVPASKIFEEVRDSIEGLEGGEGFLRSV</sequence>
<accession>A0A9Q4C3M6</accession>
<evidence type="ECO:0000313" key="1">
    <source>
        <dbReference type="EMBL" id="MCX2818365.1"/>
    </source>
</evidence>
<dbReference type="EMBL" id="RKLV01000002">
    <property type="protein sequence ID" value="MCX2818365.1"/>
    <property type="molecule type" value="Genomic_DNA"/>
</dbReference>
<keyword evidence="2" id="KW-1185">Reference proteome</keyword>
<dbReference type="AlphaFoldDB" id="A0A9Q4C3M6"/>
<proteinExistence type="predicted"/>
<dbReference type="Proteomes" id="UP001149411">
    <property type="component" value="Unassembled WGS sequence"/>
</dbReference>
<comment type="caution">
    <text evidence="1">The sequence shown here is derived from an EMBL/GenBank/DDBJ whole genome shotgun (WGS) entry which is preliminary data.</text>
</comment>